<proteinExistence type="inferred from homology"/>
<feature type="compositionally biased region" description="Low complexity" evidence="4">
    <location>
        <begin position="54"/>
        <end position="80"/>
    </location>
</feature>
<evidence type="ECO:0000256" key="3">
    <source>
        <dbReference type="ARBA" id="ARBA00023274"/>
    </source>
</evidence>
<dbReference type="Pfam" id="PF00411">
    <property type="entry name" value="Ribosomal_S11"/>
    <property type="match status" value="1"/>
</dbReference>
<dbReference type="Gene3D" id="3.30.420.80">
    <property type="entry name" value="Ribosomal protein S11"/>
    <property type="match status" value="1"/>
</dbReference>
<dbReference type="GO" id="GO:0003735">
    <property type="term" value="F:structural constituent of ribosome"/>
    <property type="evidence" value="ECO:0007669"/>
    <property type="project" value="InterPro"/>
</dbReference>
<keyword evidence="6" id="KW-1185">Reference proteome</keyword>
<dbReference type="PANTHER" id="PTHR11759">
    <property type="entry name" value="40S RIBOSOMAL PROTEIN S14/30S RIBOSOMAL PROTEIN S11"/>
    <property type="match status" value="1"/>
</dbReference>
<dbReference type="GO" id="GO:1990904">
    <property type="term" value="C:ribonucleoprotein complex"/>
    <property type="evidence" value="ECO:0007669"/>
    <property type="project" value="UniProtKB-KW"/>
</dbReference>
<comment type="caution">
    <text evidence="5">The sequence shown here is derived from an EMBL/GenBank/DDBJ whole genome shotgun (WGS) entry which is preliminary data.</text>
</comment>
<feature type="region of interest" description="Disordered" evidence="4">
    <location>
        <begin position="41"/>
        <end position="135"/>
    </location>
</feature>
<dbReference type="GO" id="GO:0006412">
    <property type="term" value="P:translation"/>
    <property type="evidence" value="ECO:0007669"/>
    <property type="project" value="InterPro"/>
</dbReference>
<dbReference type="Proteomes" id="UP001182556">
    <property type="component" value="Unassembled WGS sequence"/>
</dbReference>
<feature type="compositionally biased region" description="Polar residues" evidence="4">
    <location>
        <begin position="81"/>
        <end position="115"/>
    </location>
</feature>
<evidence type="ECO:0000256" key="4">
    <source>
        <dbReference type="SAM" id="MobiDB-lite"/>
    </source>
</evidence>
<organism evidence="5 6">
    <name type="scientific">Papiliotrema laurentii</name>
    <name type="common">Cryptococcus laurentii</name>
    <dbReference type="NCBI Taxonomy" id="5418"/>
    <lineage>
        <taxon>Eukaryota</taxon>
        <taxon>Fungi</taxon>
        <taxon>Dikarya</taxon>
        <taxon>Basidiomycota</taxon>
        <taxon>Agaricomycotina</taxon>
        <taxon>Tremellomycetes</taxon>
        <taxon>Tremellales</taxon>
        <taxon>Rhynchogastremaceae</taxon>
        <taxon>Papiliotrema</taxon>
    </lineage>
</organism>
<evidence type="ECO:0000256" key="2">
    <source>
        <dbReference type="ARBA" id="ARBA00022980"/>
    </source>
</evidence>
<comment type="similarity">
    <text evidence="1">Belongs to the universal ribosomal protein uS11 family.</text>
</comment>
<dbReference type="AlphaFoldDB" id="A0AAD9FK02"/>
<evidence type="ECO:0000313" key="5">
    <source>
        <dbReference type="EMBL" id="KAK1922105.1"/>
    </source>
</evidence>
<sequence>MTTPLRSLLVPALRTAQLAGPSRTCTASFASSSRLRLDCTAPRPAEQRTTVLNPSTSEASSSSSSSSSSTPFASRSSARPTTPQFDFSNTTTGVSAEPSNPSLSTLFPPSAQYSSERIDKPKEGNKKRREPRYQPIEPLTVFRADPYNPTAGGKWYDVANRRSKTTHILHVKVTRNNVHLSFADARGNLFGTITAGTDKVFKKSNRSTYEAAFQAACKMFAKILDYARGDAERPGHVVQLCVAFNGLQGTGREAIAQAMQGPEGAEFIRLVTRVEDRTPIKMGGPRPRGQRNV</sequence>
<reference evidence="5" key="1">
    <citation type="submission" date="2023-02" db="EMBL/GenBank/DDBJ databases">
        <title>Identification and recombinant expression of a fungal hydrolase from Papiliotrema laurentii that hydrolyzes apple cutin and clears colloidal polyester polyurethane.</title>
        <authorList>
            <consortium name="DOE Joint Genome Institute"/>
            <person name="Roman V.A."/>
            <person name="Bojanowski C."/>
            <person name="Crable B.R."/>
            <person name="Wagner D.N."/>
            <person name="Hung C.S."/>
            <person name="Nadeau L.J."/>
            <person name="Schratz L."/>
            <person name="Haridas S."/>
            <person name="Pangilinan J."/>
            <person name="Lipzen A."/>
            <person name="Na H."/>
            <person name="Yan M."/>
            <person name="Ng V."/>
            <person name="Grigoriev I.V."/>
            <person name="Spatafora J.W."/>
            <person name="Barlow D."/>
            <person name="Biffinger J."/>
            <person name="Kelley-Loughnane N."/>
            <person name="Varaljay V.A."/>
            <person name="Crookes-Goodson W.J."/>
        </authorList>
    </citation>
    <scope>NUCLEOTIDE SEQUENCE</scope>
    <source>
        <strain evidence="5">5307AH</strain>
    </source>
</reference>
<name>A0AAD9FK02_PAPLA</name>
<gene>
    <name evidence="5" type="ORF">DB88DRAFT_381810</name>
</gene>
<protein>
    <recommendedName>
        <fullName evidence="7">Ribosomal protein S11</fullName>
    </recommendedName>
</protein>
<accession>A0AAD9FK02</accession>
<evidence type="ECO:0008006" key="7">
    <source>
        <dbReference type="Google" id="ProtNLM"/>
    </source>
</evidence>
<dbReference type="SUPFAM" id="SSF53137">
    <property type="entry name" value="Translational machinery components"/>
    <property type="match status" value="1"/>
</dbReference>
<dbReference type="InterPro" id="IPR036967">
    <property type="entry name" value="Ribosomal_uS11_sf"/>
</dbReference>
<keyword evidence="2" id="KW-0689">Ribosomal protein</keyword>
<dbReference type="GO" id="GO:0005840">
    <property type="term" value="C:ribosome"/>
    <property type="evidence" value="ECO:0007669"/>
    <property type="project" value="UniProtKB-KW"/>
</dbReference>
<dbReference type="EMBL" id="JAODAN010000009">
    <property type="protein sequence ID" value="KAK1922105.1"/>
    <property type="molecule type" value="Genomic_DNA"/>
</dbReference>
<dbReference type="HAMAP" id="MF_01310">
    <property type="entry name" value="Ribosomal_uS11"/>
    <property type="match status" value="1"/>
</dbReference>
<evidence type="ECO:0000256" key="1">
    <source>
        <dbReference type="ARBA" id="ARBA00006194"/>
    </source>
</evidence>
<dbReference type="InterPro" id="IPR001971">
    <property type="entry name" value="Ribosomal_uS11"/>
</dbReference>
<evidence type="ECO:0000313" key="6">
    <source>
        <dbReference type="Proteomes" id="UP001182556"/>
    </source>
</evidence>
<keyword evidence="3" id="KW-0687">Ribonucleoprotein</keyword>